<comment type="similarity">
    <text evidence="8">Belongs to the TsuA/YedE (TC 9.B.102) family.</text>
</comment>
<keyword evidence="5 9" id="KW-0812">Transmembrane</keyword>
<organism evidence="10 11">
    <name type="scientific">Paraglaciecola aquimarina</name>
    <dbReference type="NCBI Taxonomy" id="1235557"/>
    <lineage>
        <taxon>Bacteria</taxon>
        <taxon>Pseudomonadati</taxon>
        <taxon>Pseudomonadota</taxon>
        <taxon>Gammaproteobacteria</taxon>
        <taxon>Alteromonadales</taxon>
        <taxon>Alteromonadaceae</taxon>
        <taxon>Paraglaciecola</taxon>
    </lineage>
</organism>
<evidence type="ECO:0000256" key="4">
    <source>
        <dbReference type="ARBA" id="ARBA00022519"/>
    </source>
</evidence>
<reference evidence="10 11" key="1">
    <citation type="submission" date="2023-10" db="EMBL/GenBank/DDBJ databases">
        <title>Glaciecola aquimarina strain GGW-M5 nov., isolated from a coastal seawater.</title>
        <authorList>
            <person name="Bayburt H."/>
            <person name="Kim J.M."/>
            <person name="Choi B.J."/>
            <person name="Jeon C.O."/>
        </authorList>
    </citation>
    <scope>NUCLEOTIDE SEQUENCE [LARGE SCALE GENOMIC DNA]</scope>
    <source>
        <strain evidence="10 11">KCTC 32108</strain>
    </source>
</reference>
<keyword evidence="3" id="KW-1003">Cell membrane</keyword>
<protein>
    <submittedName>
        <fullName evidence="10">YeeE/YedE family protein</fullName>
    </submittedName>
</protein>
<keyword evidence="2" id="KW-0813">Transport</keyword>
<feature type="transmembrane region" description="Helical" evidence="9">
    <location>
        <begin position="6"/>
        <end position="27"/>
    </location>
</feature>
<evidence type="ECO:0000256" key="3">
    <source>
        <dbReference type="ARBA" id="ARBA00022475"/>
    </source>
</evidence>
<evidence type="ECO:0000256" key="5">
    <source>
        <dbReference type="ARBA" id="ARBA00022692"/>
    </source>
</evidence>
<dbReference type="InterPro" id="IPR007272">
    <property type="entry name" value="Sulf_transp_TsuA/YedE"/>
</dbReference>
<dbReference type="Proteomes" id="UP001247805">
    <property type="component" value="Unassembled WGS sequence"/>
</dbReference>
<keyword evidence="6 9" id="KW-1133">Transmembrane helix</keyword>
<sequence length="137" mass="14441">MEHNFVHAFIGGMLIGLGAVLLMLTNGRIAGISGIVNRAISSHSIAGLWRWGFILGLIVAPFVTSLWGFKLPESLPLDFFTLAISGLIVGIGTQIGSGCTSGHGICGIGRLSKRSIVATMTFMFSAMAVVTITRHVL</sequence>
<dbReference type="PANTHER" id="PTHR30574:SF1">
    <property type="entry name" value="SULPHUR TRANSPORT DOMAIN-CONTAINING PROTEIN"/>
    <property type="match status" value="1"/>
</dbReference>
<accession>A0ABU3SWP9</accession>
<keyword evidence="11" id="KW-1185">Reference proteome</keyword>
<evidence type="ECO:0000256" key="1">
    <source>
        <dbReference type="ARBA" id="ARBA00004429"/>
    </source>
</evidence>
<dbReference type="EMBL" id="JAWDIO010000002">
    <property type="protein sequence ID" value="MDU0354431.1"/>
    <property type="molecule type" value="Genomic_DNA"/>
</dbReference>
<evidence type="ECO:0000313" key="10">
    <source>
        <dbReference type="EMBL" id="MDU0354431.1"/>
    </source>
</evidence>
<feature type="transmembrane region" description="Helical" evidence="9">
    <location>
        <begin position="48"/>
        <end position="69"/>
    </location>
</feature>
<evidence type="ECO:0000256" key="9">
    <source>
        <dbReference type="SAM" id="Phobius"/>
    </source>
</evidence>
<comment type="subcellular location">
    <subcellularLocation>
        <location evidence="1">Cell inner membrane</location>
        <topology evidence="1">Multi-pass membrane protein</topology>
    </subcellularLocation>
</comment>
<proteinExistence type="inferred from homology"/>
<feature type="transmembrane region" description="Helical" evidence="9">
    <location>
        <begin position="75"/>
        <end position="95"/>
    </location>
</feature>
<dbReference type="PANTHER" id="PTHR30574">
    <property type="entry name" value="INNER MEMBRANE PROTEIN YEDE"/>
    <property type="match status" value="1"/>
</dbReference>
<dbReference type="RefSeq" id="WP_316026031.1">
    <property type="nucleotide sequence ID" value="NZ_JAWDIO010000002.1"/>
</dbReference>
<evidence type="ECO:0000256" key="2">
    <source>
        <dbReference type="ARBA" id="ARBA00022448"/>
    </source>
</evidence>
<evidence type="ECO:0000256" key="8">
    <source>
        <dbReference type="ARBA" id="ARBA00035655"/>
    </source>
</evidence>
<keyword evidence="4" id="KW-0997">Cell inner membrane</keyword>
<evidence type="ECO:0000313" key="11">
    <source>
        <dbReference type="Proteomes" id="UP001247805"/>
    </source>
</evidence>
<evidence type="ECO:0000256" key="6">
    <source>
        <dbReference type="ARBA" id="ARBA00022989"/>
    </source>
</evidence>
<gene>
    <name evidence="10" type="ORF">RS130_11245</name>
</gene>
<name>A0ABU3SWP9_9ALTE</name>
<comment type="caution">
    <text evidence="10">The sequence shown here is derived from an EMBL/GenBank/DDBJ whole genome shotgun (WGS) entry which is preliminary data.</text>
</comment>
<keyword evidence="7 9" id="KW-0472">Membrane</keyword>
<feature type="transmembrane region" description="Helical" evidence="9">
    <location>
        <begin position="116"/>
        <end position="136"/>
    </location>
</feature>
<evidence type="ECO:0000256" key="7">
    <source>
        <dbReference type="ARBA" id="ARBA00023136"/>
    </source>
</evidence>